<dbReference type="AlphaFoldDB" id="A0A1Y1JSB0"/>
<feature type="non-terminal residue" evidence="2">
    <location>
        <position position="80"/>
    </location>
</feature>
<evidence type="ECO:0000256" key="1">
    <source>
        <dbReference type="SAM" id="Phobius"/>
    </source>
</evidence>
<keyword evidence="1" id="KW-0472">Membrane</keyword>
<name>A0A1Y1JSB0_PLAGO</name>
<dbReference type="EMBL" id="BDQF01000256">
    <property type="protein sequence ID" value="GAW84355.1"/>
    <property type="molecule type" value="Genomic_DNA"/>
</dbReference>
<sequence length="80" mass="9306">MKKLIISNMSKNIVTLKEYIYIINTFISNLLLCYSKKNNSLNFVSCILCAPVLNIIFMYITNIFPRLSLAEQLYITVCYI</sequence>
<comment type="caution">
    <text evidence="2">The sequence shown here is derived from an EMBL/GenBank/DDBJ whole genome shotgun (WGS) entry which is preliminary data.</text>
</comment>
<evidence type="ECO:0000313" key="2">
    <source>
        <dbReference type="EMBL" id="GAW84355.1"/>
    </source>
</evidence>
<keyword evidence="1" id="KW-1133">Transmembrane helix</keyword>
<keyword evidence="1" id="KW-0812">Transmembrane</keyword>
<evidence type="ECO:0000313" key="3">
    <source>
        <dbReference type="Proteomes" id="UP000195521"/>
    </source>
</evidence>
<protein>
    <submittedName>
        <fullName evidence="2">Variable surface protein</fullName>
    </submittedName>
</protein>
<proteinExistence type="predicted"/>
<feature type="transmembrane region" description="Helical" evidence="1">
    <location>
        <begin position="41"/>
        <end position="60"/>
    </location>
</feature>
<accession>A0A1Y1JSB0</accession>
<keyword evidence="3" id="KW-1185">Reference proteome</keyword>
<dbReference type="GeneID" id="39745163"/>
<dbReference type="RefSeq" id="XP_028546944.1">
    <property type="nucleotide sequence ID" value="XM_028691143.1"/>
</dbReference>
<gene>
    <name evidence="2" type="ORF">PGO_002525</name>
</gene>
<organism evidence="2 3">
    <name type="scientific">Plasmodium gonderi</name>
    <dbReference type="NCBI Taxonomy" id="77519"/>
    <lineage>
        <taxon>Eukaryota</taxon>
        <taxon>Sar</taxon>
        <taxon>Alveolata</taxon>
        <taxon>Apicomplexa</taxon>
        <taxon>Aconoidasida</taxon>
        <taxon>Haemosporida</taxon>
        <taxon>Plasmodiidae</taxon>
        <taxon>Plasmodium</taxon>
        <taxon>Plasmodium (Plasmodium)</taxon>
    </lineage>
</organism>
<dbReference type="Proteomes" id="UP000195521">
    <property type="component" value="Unassembled WGS sequence"/>
</dbReference>
<reference evidence="3" key="1">
    <citation type="submission" date="2017-04" db="EMBL/GenBank/DDBJ databases">
        <title>Plasmodium gonderi genome.</title>
        <authorList>
            <person name="Arisue N."/>
            <person name="Honma H."/>
            <person name="Kawai S."/>
            <person name="Tougan T."/>
            <person name="Tanabe K."/>
            <person name="Horii T."/>
        </authorList>
    </citation>
    <scope>NUCLEOTIDE SEQUENCE [LARGE SCALE GENOMIC DNA]</scope>
    <source>
        <strain evidence="3">ATCC 30045</strain>
    </source>
</reference>